<name>A0A4Y2FL17_ARAVE</name>
<keyword evidence="2" id="KW-1185">Reference proteome</keyword>
<comment type="caution">
    <text evidence="1">The sequence shown here is derived from an EMBL/GenBank/DDBJ whole genome shotgun (WGS) entry which is preliminary data.</text>
</comment>
<reference evidence="1 2" key="1">
    <citation type="journal article" date="2019" name="Sci. Rep.">
        <title>Orb-weaving spider Araneus ventricosus genome elucidates the spidroin gene catalogue.</title>
        <authorList>
            <person name="Kono N."/>
            <person name="Nakamura H."/>
            <person name="Ohtoshi R."/>
            <person name="Moran D.A.P."/>
            <person name="Shinohara A."/>
            <person name="Yoshida Y."/>
            <person name="Fujiwara M."/>
            <person name="Mori M."/>
            <person name="Tomita M."/>
            <person name="Arakawa K."/>
        </authorList>
    </citation>
    <scope>NUCLEOTIDE SEQUENCE [LARGE SCALE GENOMIC DNA]</scope>
</reference>
<dbReference type="EMBL" id="BGPR01000957">
    <property type="protein sequence ID" value="GBM41256.1"/>
    <property type="molecule type" value="Genomic_DNA"/>
</dbReference>
<evidence type="ECO:0000313" key="2">
    <source>
        <dbReference type="Proteomes" id="UP000499080"/>
    </source>
</evidence>
<accession>A0A4Y2FL17</accession>
<dbReference type="GO" id="GO:0003676">
    <property type="term" value="F:nucleic acid binding"/>
    <property type="evidence" value="ECO:0007669"/>
    <property type="project" value="InterPro"/>
</dbReference>
<dbReference type="Proteomes" id="UP000499080">
    <property type="component" value="Unassembled WGS sequence"/>
</dbReference>
<evidence type="ECO:0008006" key="3">
    <source>
        <dbReference type="Google" id="ProtNLM"/>
    </source>
</evidence>
<sequence>MHGCILKRFLAQHGATELSHPQYSSDLSSPDFFLFPKLKVAQKERRFTDITYIQTAVTREWKVVPVEFSRAFDYLYRRCQRCIVYDGDYFEGL</sequence>
<dbReference type="OrthoDB" id="6466112at2759"/>
<dbReference type="InterPro" id="IPR036397">
    <property type="entry name" value="RNaseH_sf"/>
</dbReference>
<dbReference type="AlphaFoldDB" id="A0A4Y2FL17"/>
<proteinExistence type="predicted"/>
<evidence type="ECO:0000313" key="1">
    <source>
        <dbReference type="EMBL" id="GBM41256.1"/>
    </source>
</evidence>
<protein>
    <recommendedName>
        <fullName evidence="3">Histone-lysine N-methyltransferase SETMAR</fullName>
    </recommendedName>
</protein>
<gene>
    <name evidence="1" type="ORF">AVEN_180548_1</name>
</gene>
<organism evidence="1 2">
    <name type="scientific">Araneus ventricosus</name>
    <name type="common">Orbweaver spider</name>
    <name type="synonym">Epeira ventricosa</name>
    <dbReference type="NCBI Taxonomy" id="182803"/>
    <lineage>
        <taxon>Eukaryota</taxon>
        <taxon>Metazoa</taxon>
        <taxon>Ecdysozoa</taxon>
        <taxon>Arthropoda</taxon>
        <taxon>Chelicerata</taxon>
        <taxon>Arachnida</taxon>
        <taxon>Araneae</taxon>
        <taxon>Araneomorphae</taxon>
        <taxon>Entelegynae</taxon>
        <taxon>Araneoidea</taxon>
        <taxon>Araneidae</taxon>
        <taxon>Araneus</taxon>
    </lineage>
</organism>
<dbReference type="Gene3D" id="3.30.420.10">
    <property type="entry name" value="Ribonuclease H-like superfamily/Ribonuclease H"/>
    <property type="match status" value="1"/>
</dbReference>